<name>A0A0W0U8W8_9GAMM</name>
<dbReference type="AlphaFoldDB" id="A0A0W0U8W8"/>
<dbReference type="STRING" id="45065.Lgee_0259"/>
<dbReference type="GO" id="GO:0016301">
    <property type="term" value="F:kinase activity"/>
    <property type="evidence" value="ECO:0007669"/>
    <property type="project" value="UniProtKB-KW"/>
</dbReference>
<keyword evidence="1" id="KW-0418">Kinase</keyword>
<evidence type="ECO:0000313" key="2">
    <source>
        <dbReference type="Proteomes" id="UP000054785"/>
    </source>
</evidence>
<organism evidence="1 2">
    <name type="scientific">Legionella geestiana</name>
    <dbReference type="NCBI Taxonomy" id="45065"/>
    <lineage>
        <taxon>Bacteria</taxon>
        <taxon>Pseudomonadati</taxon>
        <taxon>Pseudomonadota</taxon>
        <taxon>Gammaproteobacteria</taxon>
        <taxon>Legionellales</taxon>
        <taxon>Legionellaceae</taxon>
        <taxon>Legionella</taxon>
    </lineage>
</organism>
<dbReference type="OrthoDB" id="5642779at2"/>
<gene>
    <name evidence="1" type="ORF">Lgee_0259</name>
</gene>
<keyword evidence="2" id="KW-1185">Reference proteome</keyword>
<keyword evidence="1" id="KW-0808">Transferase</keyword>
<dbReference type="Proteomes" id="UP000054785">
    <property type="component" value="Unassembled WGS sequence"/>
</dbReference>
<proteinExistence type="predicted"/>
<reference evidence="1 2" key="1">
    <citation type="submission" date="2015-11" db="EMBL/GenBank/DDBJ databases">
        <title>Genomic analysis of 38 Legionella species identifies large and diverse effector repertoires.</title>
        <authorList>
            <person name="Burstein D."/>
            <person name="Amaro F."/>
            <person name="Zusman T."/>
            <person name="Lifshitz Z."/>
            <person name="Cohen O."/>
            <person name="Gilbert J.A."/>
            <person name="Pupko T."/>
            <person name="Shuman H.A."/>
            <person name="Segal G."/>
        </authorList>
    </citation>
    <scope>NUCLEOTIDE SEQUENCE [LARGE SCALE GENOMIC DNA]</scope>
    <source>
        <strain evidence="1 2">ATCC 49504</strain>
    </source>
</reference>
<comment type="caution">
    <text evidence="1">The sequence shown here is derived from an EMBL/GenBank/DDBJ whole genome shotgun (WGS) entry which is preliminary data.</text>
</comment>
<dbReference type="EMBL" id="LNYC01000005">
    <property type="protein sequence ID" value="KTD04229.1"/>
    <property type="molecule type" value="Genomic_DNA"/>
</dbReference>
<accession>A0A0W0U8W8</accession>
<evidence type="ECO:0000313" key="1">
    <source>
        <dbReference type="EMBL" id="KTD04229.1"/>
    </source>
</evidence>
<sequence length="619" mass="70408">MFISRTEAYLYAIHTLKALARDGINAALVESAVREIRMAVENHEKDAEKVAIILVRISERVRKYSTRERLLATSEQIRHFKDERNALQKYENPLARHIESQIHITMLQNPTEAMMETVGFLSQKIILAIESVHSSDPKFGLQGPSNKFLLPSLKPSELGFGGFDVQPSREQIINILQANRPEDLARIMQIHFKFAQNVFRYYTFEGLAPVRPPIGKLREILRTTRFREHPEKFFEVIEPETASWIPDTLMYQSGLYKERGRLGIINVKSEADYKIQMGLMREEGGLFNEGIPCSSPGWAPDAKLQAPDLEAPCTRDLFENDAVYVSGPSGMTSLFLGQMECLANFSSLAEKQHYLAAITAYMVSGGFHSLHEVIGPAEYALGLVPGYEVSVPVAERLASPPNYHVFYAQLMSHDVQFQSVYQRAWQQIEHFFSSRYLPEEGMGPMPAFNPKTTVEQGIREFLDLKNRGNLIENLTFFRASPSQLHAQNYLQLLAQSQSAFESSLITCALFATSHGKELQRFIAKKFGFTDIDCAYNFFNDHVKYILGSEIYPHKPDSEKALSALIRYKLIPELNTLTRKRVELHPESIYSETLKMIKSIAAGRFDEHFSPPHLQNNRST</sequence>
<dbReference type="RefSeq" id="WP_028387076.1">
    <property type="nucleotide sequence ID" value="NZ_CAAAHN010000001.1"/>
</dbReference>
<dbReference type="PATRIC" id="fig|45065.4.peg.275"/>
<protein>
    <submittedName>
        <fullName evidence="1">Serine/threonine-protein kinase</fullName>
    </submittedName>
</protein>